<keyword evidence="1" id="KW-0812">Transmembrane</keyword>
<gene>
    <name evidence="2" type="ORF">FK530_24400</name>
</gene>
<feature type="non-terminal residue" evidence="2">
    <location>
        <position position="73"/>
    </location>
</feature>
<comment type="caution">
    <text evidence="2">The sequence shown here is derived from an EMBL/GenBank/DDBJ whole genome shotgun (WGS) entry which is preliminary data.</text>
</comment>
<keyword evidence="3" id="KW-1185">Reference proteome</keyword>
<sequence length="73" mass="7605">MDAFLPALVLFLVFAASAALDPRKVRTGVYLLGAVTLAAMTSLGFLMEGIALTVDGDQVDAWILLGLLVVVAV</sequence>
<accession>A0A5C5RM61</accession>
<organism evidence="2 3">
    <name type="scientific">Tsukamurella conjunctivitidis</name>
    <dbReference type="NCBI Taxonomy" id="2592068"/>
    <lineage>
        <taxon>Bacteria</taxon>
        <taxon>Bacillati</taxon>
        <taxon>Actinomycetota</taxon>
        <taxon>Actinomycetes</taxon>
        <taxon>Mycobacteriales</taxon>
        <taxon>Tsukamurellaceae</taxon>
        <taxon>Tsukamurella</taxon>
    </lineage>
</organism>
<dbReference type="AlphaFoldDB" id="A0A5C5RM61"/>
<keyword evidence="1" id="KW-1133">Transmembrane helix</keyword>
<feature type="transmembrane region" description="Helical" evidence="1">
    <location>
        <begin position="28"/>
        <end position="46"/>
    </location>
</feature>
<dbReference type="OrthoDB" id="9782395at2"/>
<name>A0A5C5RM61_9ACTN</name>
<keyword evidence="1" id="KW-0472">Membrane</keyword>
<reference evidence="2 3" key="1">
    <citation type="submission" date="2019-06" db="EMBL/GenBank/DDBJ databases">
        <title>Tsukamurella conjunctivitidis sp. nov., Tsukamurella assacharolytica sp. nov. and Tsukamurella sputae sp. nov. isolated from patients with conjunctivitis, bacteraemia (lymphoma) and respiratory infection (sputum) in Hong Kong.</title>
        <authorList>
            <person name="Teng J.L.L."/>
            <person name="Lee H.H."/>
            <person name="Fong J.Y.H."/>
            <person name="Fok K.M.N."/>
            <person name="Lau S.K.P."/>
            <person name="Woo P.C.Y."/>
        </authorList>
    </citation>
    <scope>NUCLEOTIDE SEQUENCE [LARGE SCALE GENOMIC DNA]</scope>
    <source>
        <strain evidence="2 3">HKU72</strain>
    </source>
</reference>
<dbReference type="Proteomes" id="UP000319375">
    <property type="component" value="Unassembled WGS sequence"/>
</dbReference>
<dbReference type="RefSeq" id="WP_146489428.1">
    <property type="nucleotide sequence ID" value="NZ_VIGX01000068.1"/>
</dbReference>
<evidence type="ECO:0000313" key="3">
    <source>
        <dbReference type="Proteomes" id="UP000319375"/>
    </source>
</evidence>
<evidence type="ECO:0000256" key="1">
    <source>
        <dbReference type="SAM" id="Phobius"/>
    </source>
</evidence>
<proteinExistence type="predicted"/>
<protein>
    <submittedName>
        <fullName evidence="2">Uncharacterized protein</fullName>
    </submittedName>
</protein>
<dbReference type="EMBL" id="VIGX01000068">
    <property type="protein sequence ID" value="TWS23175.1"/>
    <property type="molecule type" value="Genomic_DNA"/>
</dbReference>
<evidence type="ECO:0000313" key="2">
    <source>
        <dbReference type="EMBL" id="TWS23175.1"/>
    </source>
</evidence>